<dbReference type="PANTHER" id="PTHR46268:SF6">
    <property type="entry name" value="UNIVERSAL STRESS PROTEIN UP12"/>
    <property type="match status" value="1"/>
</dbReference>
<proteinExistence type="inferred from homology"/>
<protein>
    <submittedName>
        <fullName evidence="3">Universal stress protein</fullName>
    </submittedName>
</protein>
<comment type="similarity">
    <text evidence="1">Belongs to the universal stress protein A family.</text>
</comment>
<dbReference type="Gene3D" id="3.40.50.620">
    <property type="entry name" value="HUPs"/>
    <property type="match status" value="1"/>
</dbReference>
<dbReference type="RefSeq" id="WP_277444910.1">
    <property type="nucleotide sequence ID" value="NZ_JAKOAV010000031.1"/>
</dbReference>
<keyword evidence="4" id="KW-1185">Reference proteome</keyword>
<dbReference type="PANTHER" id="PTHR46268">
    <property type="entry name" value="STRESS RESPONSE PROTEIN NHAX"/>
    <property type="match status" value="1"/>
</dbReference>
<comment type="caution">
    <text evidence="3">The sequence shown here is derived from an EMBL/GenBank/DDBJ whole genome shotgun (WGS) entry which is preliminary data.</text>
</comment>
<evidence type="ECO:0000259" key="2">
    <source>
        <dbReference type="Pfam" id="PF00582"/>
    </source>
</evidence>
<evidence type="ECO:0000256" key="1">
    <source>
        <dbReference type="ARBA" id="ARBA00008791"/>
    </source>
</evidence>
<dbReference type="AlphaFoldDB" id="A0A9X4JTX0"/>
<evidence type="ECO:0000313" key="4">
    <source>
        <dbReference type="Proteomes" id="UP001154312"/>
    </source>
</evidence>
<dbReference type="InterPro" id="IPR014729">
    <property type="entry name" value="Rossmann-like_a/b/a_fold"/>
</dbReference>
<feature type="domain" description="UspA" evidence="2">
    <location>
        <begin position="1"/>
        <end position="139"/>
    </location>
</feature>
<name>A0A9X4JTX0_9FIRM</name>
<dbReference type="PRINTS" id="PR01438">
    <property type="entry name" value="UNVRSLSTRESS"/>
</dbReference>
<dbReference type="InterPro" id="IPR006015">
    <property type="entry name" value="Universal_stress_UspA"/>
</dbReference>
<evidence type="ECO:0000313" key="3">
    <source>
        <dbReference type="EMBL" id="MDF9409444.1"/>
    </source>
</evidence>
<reference evidence="3" key="1">
    <citation type="submission" date="2022-02" db="EMBL/GenBank/DDBJ databases">
        <authorList>
            <person name="Leng L."/>
        </authorList>
    </citation>
    <scope>NUCLEOTIDE SEQUENCE</scope>
    <source>
        <strain evidence="3">JI</strain>
    </source>
</reference>
<dbReference type="Pfam" id="PF00582">
    <property type="entry name" value="Usp"/>
    <property type="match status" value="1"/>
</dbReference>
<dbReference type="CDD" id="cd00293">
    <property type="entry name" value="USP-like"/>
    <property type="match status" value="1"/>
</dbReference>
<accession>A0A9X4JTX0</accession>
<gene>
    <name evidence="3" type="ORF">L7E55_13945</name>
</gene>
<sequence length="139" mass="15382">MFNKVLVVYDGSPEAKKALRDGLKLAKMSGSECHLVRVIKKPKHISDIEVFYQAAANELALIEKEFVGARFLASQAGFDLPTHTILGDSCEVLKNFVQKGDYDLVVVTPKKDTALKDVLFGGYVEKLLRNSDISVLVVR</sequence>
<dbReference type="Proteomes" id="UP001154312">
    <property type="component" value="Unassembled WGS sequence"/>
</dbReference>
<organism evidence="3 4">
    <name type="scientific">Pelotomaculum isophthalicicum JI</name>
    <dbReference type="NCBI Taxonomy" id="947010"/>
    <lineage>
        <taxon>Bacteria</taxon>
        <taxon>Bacillati</taxon>
        <taxon>Bacillota</taxon>
        <taxon>Clostridia</taxon>
        <taxon>Eubacteriales</taxon>
        <taxon>Desulfotomaculaceae</taxon>
        <taxon>Pelotomaculum</taxon>
    </lineage>
</organism>
<dbReference type="EMBL" id="JAKOAV010000031">
    <property type="protein sequence ID" value="MDF9409444.1"/>
    <property type="molecule type" value="Genomic_DNA"/>
</dbReference>
<dbReference type="SUPFAM" id="SSF52402">
    <property type="entry name" value="Adenine nucleotide alpha hydrolases-like"/>
    <property type="match status" value="1"/>
</dbReference>
<dbReference type="InterPro" id="IPR006016">
    <property type="entry name" value="UspA"/>
</dbReference>